<gene>
    <name evidence="1" type="ORF">PCON_01446</name>
</gene>
<dbReference type="Proteomes" id="UP000018144">
    <property type="component" value="Unassembled WGS sequence"/>
</dbReference>
<dbReference type="AlphaFoldDB" id="U4LUC3"/>
<organism evidence="1 2">
    <name type="scientific">Pyronema omphalodes (strain CBS 100304)</name>
    <name type="common">Pyronema confluens</name>
    <dbReference type="NCBI Taxonomy" id="1076935"/>
    <lineage>
        <taxon>Eukaryota</taxon>
        <taxon>Fungi</taxon>
        <taxon>Dikarya</taxon>
        <taxon>Ascomycota</taxon>
        <taxon>Pezizomycotina</taxon>
        <taxon>Pezizomycetes</taxon>
        <taxon>Pezizales</taxon>
        <taxon>Pyronemataceae</taxon>
        <taxon>Pyronema</taxon>
    </lineage>
</organism>
<dbReference type="EMBL" id="HF936139">
    <property type="protein sequence ID" value="CCX33575.1"/>
    <property type="molecule type" value="Genomic_DNA"/>
</dbReference>
<name>U4LUC3_PYROM</name>
<accession>U4LUC3</accession>
<proteinExistence type="predicted"/>
<reference evidence="1 2" key="1">
    <citation type="journal article" date="2013" name="PLoS Genet.">
        <title>The genome and development-dependent transcriptomes of Pyronema confluens: a window into fungal evolution.</title>
        <authorList>
            <person name="Traeger S."/>
            <person name="Altegoer F."/>
            <person name="Freitag M."/>
            <person name="Gabaldon T."/>
            <person name="Kempken F."/>
            <person name="Kumar A."/>
            <person name="Marcet-Houben M."/>
            <person name="Poggeler S."/>
            <person name="Stajich J.E."/>
            <person name="Nowrousian M."/>
        </authorList>
    </citation>
    <scope>NUCLEOTIDE SEQUENCE [LARGE SCALE GENOMIC DNA]</scope>
    <source>
        <strain evidence="2">CBS 100304</strain>
        <tissue evidence="1">Vegetative mycelium</tissue>
    </source>
</reference>
<sequence>MGDGGLPRTAVHNGDNQRRYYHSGIMLMKWGQAPTANRFMLSFSVMLPLTIALRSRSLATNPGAFYIDSGDIACFPYLLFILYNSFSKIVASSSSILQSGRN</sequence>
<keyword evidence="2" id="KW-1185">Reference proteome</keyword>
<evidence type="ECO:0000313" key="1">
    <source>
        <dbReference type="EMBL" id="CCX33575.1"/>
    </source>
</evidence>
<evidence type="ECO:0000313" key="2">
    <source>
        <dbReference type="Proteomes" id="UP000018144"/>
    </source>
</evidence>
<protein>
    <submittedName>
        <fullName evidence="1">Uncharacterized protein</fullName>
    </submittedName>
</protein>